<feature type="compositionally biased region" description="Basic and acidic residues" evidence="1">
    <location>
        <begin position="1336"/>
        <end position="1353"/>
    </location>
</feature>
<gene>
    <name evidence="3" type="ORF">CCAM_LOCUS36621</name>
</gene>
<dbReference type="Pfam" id="PF13966">
    <property type="entry name" value="zf-RVT"/>
    <property type="match status" value="1"/>
</dbReference>
<dbReference type="PANTHER" id="PTHR33737">
    <property type="entry name" value="OS05G0121800 PROTEIN"/>
    <property type="match status" value="1"/>
</dbReference>
<sequence length="1839" mass="204045">MDVSKPKLSSIKVTCNYWVRNITVVYDQPLYCKSCKRWGHCCTSPSTARRVLTGGELQTGDRTTNRGSFEWTRVERKGKKPMHVNTRKREPTRLQTSNKFQALEDKDSADIMVGAGPSSIFQPSVIPKAITSLEASPSTGKVGIFNDKIPLQTLGSISPGNPSSLLVKQTALEHTSTLDSLGLLSTYADPETPCTPVCIHSDGEEMNSFKLKLGMTHAASFLHNQLWIFWMEPTLTLLQTVELEQVVHCHFNSPTSPSPIWISSIYGKHSRSSRKTLWESISKCNPGTQPWILGGDFNCIHNIDEHKGNTEPCHNSIEDFRNCMEANNLLYLPPSGGHFSWSGSRSSGKVWRRLDHIFCTQPVLDQFPTLSLEMLSKGSSDHRPLLLKYSLSSFSGHKPFKFLNMWTSHHSLEATIGNFWESNKTFNGMQGLANNLKALKPILIKWNGEVFGNIFQKLKDAEASAQTTQTFYEANPSPDSLVAANKANAELVLITKKEAEFWQQKAGIKWIKEGDANSKFFHNFVKGKRLRLHISSIKNDEGKILEDKTEVATFTVNFFTKLYKADSVSGDPHIFSFIPKLINDEDNKLICTLPLGEEVKKAVWDLNESSASGPDGYNGVFLKTFWHIIQQEVIRASQEFFLGLPVPKSYGATLLTLSPKEDNPKSLEDYRPISLSNFISKINTKILSNRLRNLLLKLISPEQSGFQAGKGVDENILLAQEMIHCLDNNRGSANVAIKVDLSKAFDRLSWKYLEQILLSFGFSPTACHLLMPTLKATHFSILINGVPQGFFKMERGIKQGDPLSPLLFILGNEGLSRMIKAKVAEGFLKAFNTGRTPPPSQLAYADDIIFFLNGHCRNLLKFKGLLGKFLEAPGHQINLNKSLFYTGTKVQLAIKGNMGRALGMREGKLPMSYLGATIGKGKMKKAHCKKIILHFDCYLNTWFSKVLNQMGRLILIKHVLSSIPLHILAVQQMPKSVMDILNKKMQNFFWGYRDGKPKYHWKNWKSMCYPTIEGGVGIRHLEDIEAAYSSKLWWKLRNNGGLWGEYMRHKYCTQTFCERPTDSITWKRVSRIHNWALQHVDNSEGADTWEGEDFSIKAAYNAWRDSKPLSISCKMIWDKTQIPKIKLFLWKTFNNLLPFPNNLSRFNMALPSRPIGQLRYMSMAEGEHIDLDIKGLSLIGDDASENDDFLFTLSPPPPLRPTDNCKDLNSELSRTVYVQEEKDIINNVNQSDMFAELHVSVEPERSRRKGNLNLRKSLAWDAAFFTDAGVLDPEELSSMVKGAEKNTLPMIDENVDKSTDTLSTLESDNVPLEHLEAELFADIRASIQRSNKTSGSRKETSPEADPASKKADAASRNVPKPKLLPKRITGTHTLGMPKGQQKPTEGIQGSRKGVKPDIPRATKSVTTVAKSGDSTSSSAKLPKMMCKANPIPAPMAKRASFSANQLKIDHDSSKTNTVSGKGMHPSKTFDSSNATKVLPKPTLPSKSTSMRFSAATKMLSSRSSSDSTTGSTSSDKAGKPALSASRRKVLTKQPVSQPSSGSTLKTPSKAPSKSKVSTGNSAVSAYIMSSKIINSNISPASSISEWSSVSAASSSCSNLNTRSNKSRASFDTSSCRSLESVVTSQDITNWSSSQTSEKPNQVTSPKENPMNVPTNPLMRPSGLRMPSPKIGFFDGAKSVRTPNGTSMHCHPIQSTAMPKIGKATLRSPSGRSDMKSNKVTLLNAIDDPTDKKCFPSFAPEVHHKTKEATMERALDDVLFDAVNNHGGDKDILKNEMCENGNVKANVIDIKAIEEKTSHPFTMNTETMVTGLEASRIPFADRNSGNGNFLDSSLDASSWN</sequence>
<dbReference type="Gene3D" id="3.60.10.10">
    <property type="entry name" value="Endonuclease/exonuclease/phosphatase"/>
    <property type="match status" value="1"/>
</dbReference>
<dbReference type="SUPFAM" id="SSF56219">
    <property type="entry name" value="DNase I-like"/>
    <property type="match status" value="1"/>
</dbReference>
<feature type="region of interest" description="Disordered" evidence="1">
    <location>
        <begin position="1447"/>
        <end position="1560"/>
    </location>
</feature>
<feature type="compositionally biased region" description="Polar residues" evidence="1">
    <location>
        <begin position="1403"/>
        <end position="1419"/>
    </location>
</feature>
<feature type="compositionally biased region" description="Low complexity" evidence="1">
    <location>
        <begin position="1500"/>
        <end position="1514"/>
    </location>
</feature>
<feature type="compositionally biased region" description="Polar residues" evidence="1">
    <location>
        <begin position="1533"/>
        <end position="1560"/>
    </location>
</feature>
<dbReference type="EMBL" id="OOIL02005488">
    <property type="protein sequence ID" value="VFQ94845.1"/>
    <property type="molecule type" value="Genomic_DNA"/>
</dbReference>
<evidence type="ECO:0000313" key="3">
    <source>
        <dbReference type="EMBL" id="VFQ94845.1"/>
    </source>
</evidence>
<feature type="region of interest" description="Disordered" evidence="1">
    <location>
        <begin position="1594"/>
        <end position="1661"/>
    </location>
</feature>
<evidence type="ECO:0000313" key="4">
    <source>
        <dbReference type="Proteomes" id="UP000595140"/>
    </source>
</evidence>
<dbReference type="GO" id="GO:0008017">
    <property type="term" value="F:microtubule binding"/>
    <property type="evidence" value="ECO:0007669"/>
    <property type="project" value="InterPro"/>
</dbReference>
<evidence type="ECO:0000259" key="2">
    <source>
        <dbReference type="PROSITE" id="PS50878"/>
    </source>
</evidence>
<feature type="domain" description="Reverse transcriptase" evidence="2">
    <location>
        <begin position="639"/>
        <end position="918"/>
    </location>
</feature>
<dbReference type="InterPro" id="IPR026960">
    <property type="entry name" value="RVT-Znf"/>
</dbReference>
<dbReference type="InterPro" id="IPR000477">
    <property type="entry name" value="RT_dom"/>
</dbReference>
<dbReference type="InterPro" id="IPR043502">
    <property type="entry name" value="DNA/RNA_pol_sf"/>
</dbReference>
<dbReference type="Proteomes" id="UP000595140">
    <property type="component" value="Unassembled WGS sequence"/>
</dbReference>
<dbReference type="PANTHER" id="PTHR33737:SF2">
    <property type="entry name" value="OS12G0102700 PROTEIN"/>
    <property type="match status" value="1"/>
</dbReference>
<name>A0A484N0N8_9ASTE</name>
<dbReference type="InterPro" id="IPR045882">
    <property type="entry name" value="GPT1/2"/>
</dbReference>
<dbReference type="OrthoDB" id="7763192at2759"/>
<dbReference type="InterPro" id="IPR036691">
    <property type="entry name" value="Endo/exonu/phosph_ase_sf"/>
</dbReference>
<proteinExistence type="predicted"/>
<keyword evidence="4" id="KW-1185">Reference proteome</keyword>
<evidence type="ECO:0000256" key="1">
    <source>
        <dbReference type="SAM" id="MobiDB-lite"/>
    </source>
</evidence>
<dbReference type="PROSITE" id="PS50878">
    <property type="entry name" value="RT_POL"/>
    <property type="match status" value="1"/>
</dbReference>
<dbReference type="SUPFAM" id="SSF56672">
    <property type="entry name" value="DNA/RNA polymerases"/>
    <property type="match status" value="1"/>
</dbReference>
<reference evidence="3 4" key="1">
    <citation type="submission" date="2018-04" db="EMBL/GenBank/DDBJ databases">
        <authorList>
            <person name="Vogel A."/>
        </authorList>
    </citation>
    <scope>NUCLEOTIDE SEQUENCE [LARGE SCALE GENOMIC DNA]</scope>
</reference>
<dbReference type="CDD" id="cd01650">
    <property type="entry name" value="RT_nLTR_like"/>
    <property type="match status" value="1"/>
</dbReference>
<protein>
    <recommendedName>
        <fullName evidence="2">Reverse transcriptase domain-containing protein</fullName>
    </recommendedName>
</protein>
<feature type="compositionally biased region" description="Polar residues" evidence="1">
    <location>
        <begin position="1599"/>
        <end position="1654"/>
    </location>
</feature>
<accession>A0A484N0N8</accession>
<feature type="region of interest" description="Disordered" evidence="1">
    <location>
        <begin position="1328"/>
        <end position="1420"/>
    </location>
</feature>
<organism evidence="3 4">
    <name type="scientific">Cuscuta campestris</name>
    <dbReference type="NCBI Taxonomy" id="132261"/>
    <lineage>
        <taxon>Eukaryota</taxon>
        <taxon>Viridiplantae</taxon>
        <taxon>Streptophyta</taxon>
        <taxon>Embryophyta</taxon>
        <taxon>Tracheophyta</taxon>
        <taxon>Spermatophyta</taxon>
        <taxon>Magnoliopsida</taxon>
        <taxon>eudicotyledons</taxon>
        <taxon>Gunneridae</taxon>
        <taxon>Pentapetalae</taxon>
        <taxon>asterids</taxon>
        <taxon>lamiids</taxon>
        <taxon>Solanales</taxon>
        <taxon>Convolvulaceae</taxon>
        <taxon>Cuscuteae</taxon>
        <taxon>Cuscuta</taxon>
        <taxon>Cuscuta subgen. Grammica</taxon>
        <taxon>Cuscuta sect. Cleistogrammica</taxon>
    </lineage>
</organism>
<dbReference type="Pfam" id="PF00078">
    <property type="entry name" value="RVT_1"/>
    <property type="match status" value="1"/>
</dbReference>